<reference evidence="8 9" key="1">
    <citation type="submission" date="2016-10" db="EMBL/GenBank/DDBJ databases">
        <authorList>
            <person name="de Groot N.N."/>
        </authorList>
    </citation>
    <scope>NUCLEOTIDE SEQUENCE [LARGE SCALE GENOMIC DNA]</scope>
    <source>
        <strain evidence="8 9">KHGC13</strain>
    </source>
</reference>
<dbReference type="InterPro" id="IPR050545">
    <property type="entry name" value="Mycobact_MmpL"/>
</dbReference>
<feature type="domain" description="Membrane transport protein MMPL" evidence="7">
    <location>
        <begin position="418"/>
        <end position="679"/>
    </location>
</feature>
<feature type="transmembrane region" description="Helical" evidence="6">
    <location>
        <begin position="352"/>
        <end position="371"/>
    </location>
</feature>
<keyword evidence="9" id="KW-1185">Reference proteome</keyword>
<evidence type="ECO:0000256" key="1">
    <source>
        <dbReference type="ARBA" id="ARBA00004651"/>
    </source>
</evidence>
<feature type="domain" description="Membrane transport protein MMPL" evidence="7">
    <location>
        <begin position="44"/>
        <end position="328"/>
    </location>
</feature>
<dbReference type="PANTHER" id="PTHR33406">
    <property type="entry name" value="MEMBRANE PROTEIN MJ1562-RELATED"/>
    <property type="match status" value="1"/>
</dbReference>
<dbReference type="GO" id="GO:0005886">
    <property type="term" value="C:plasma membrane"/>
    <property type="evidence" value="ECO:0007669"/>
    <property type="project" value="UniProtKB-SubCell"/>
</dbReference>
<feature type="transmembrane region" description="Helical" evidence="6">
    <location>
        <begin position="618"/>
        <end position="641"/>
    </location>
</feature>
<dbReference type="AlphaFoldDB" id="A0A1I7GK56"/>
<evidence type="ECO:0000259" key="7">
    <source>
        <dbReference type="Pfam" id="PF03176"/>
    </source>
</evidence>
<feature type="transmembrane region" description="Helical" evidence="6">
    <location>
        <begin position="12"/>
        <end position="29"/>
    </location>
</feature>
<feature type="transmembrane region" description="Helical" evidence="6">
    <location>
        <begin position="176"/>
        <end position="209"/>
    </location>
</feature>
<organism evidence="8 9">
    <name type="scientific">Eubacterium pyruvativorans</name>
    <dbReference type="NCBI Taxonomy" id="155865"/>
    <lineage>
        <taxon>Bacteria</taxon>
        <taxon>Bacillati</taxon>
        <taxon>Bacillota</taxon>
        <taxon>Clostridia</taxon>
        <taxon>Eubacteriales</taxon>
        <taxon>Eubacteriaceae</taxon>
        <taxon>Eubacterium</taxon>
    </lineage>
</organism>
<feature type="transmembrane region" description="Helical" evidence="6">
    <location>
        <begin position="661"/>
        <end position="683"/>
    </location>
</feature>
<feature type="transmembrane region" description="Helical" evidence="6">
    <location>
        <begin position="299"/>
        <end position="325"/>
    </location>
</feature>
<dbReference type="PANTHER" id="PTHR33406:SF13">
    <property type="entry name" value="MEMBRANE PROTEIN YDFJ"/>
    <property type="match status" value="1"/>
</dbReference>
<sequence length="700" mass="76387">MGFGSKVVKARYVILVIGLLLLVPSFFGMQATKINYDMLTYLPDSIETMKGQDMLLHDFGKGGFSIVVTENMKTDEVSHLKSEIGKVDHVDSVLNLQEVLNPAVPQSMYPEKVRENLKNPNASMIVVFFDTSTSSEESMNAVAQIRKLSTKDCFVSGMTAMVLDLKNLCETEESKYILVAVLLSLAVMMLLLDSFVVPFIFLVSIGMAILYNLGTNIVFGEISYVTKAIAAVLQLGVTMDYSIFLWHSYMEHLDRGLSRKEAMGQAIDATLVSVTGSSITTVAGFLALCFMTYKMGMDLGLVMAKGCVFGVICSVTVLPSMILIFSGVLEKTRHRSLIPDCSKMAHGLTSRYGIYLVIFGLVFLPAIYGYMHENVTYDFTDMMGHDSGLKASQIQFMTANDKLEKDFDIGTTHMIIADRNLTPKDGRAMSEKLEDLSGVKNVLGVDALTGTAIPREFLPDQVTKSLYAKDHQLILVNSAYKVSTDNCNTQIDQINRVVHQYDKSAKVIGEGPATKDLIEITNHDFKVVNIISMAMVFLIILLVLRSVSLPFILIAAIEFAIYVNLGIPGFTGTKLPFIIPVCVSTIQLGSTVDYAILMSTRYKTERAAGKKKREAVEIASATSIPSILVSALGFFAATFGVGLYSNVGLISQLCNMMARGALISMATVILVLPSLLMALDGLVIRSTKGLKQSASTGKTA</sequence>
<protein>
    <recommendedName>
        <fullName evidence="7">Membrane transport protein MMPL domain-containing protein</fullName>
    </recommendedName>
</protein>
<evidence type="ECO:0000313" key="8">
    <source>
        <dbReference type="EMBL" id="SFU48809.1"/>
    </source>
</evidence>
<dbReference type="Proteomes" id="UP000198817">
    <property type="component" value="Unassembled WGS sequence"/>
</dbReference>
<keyword evidence="5 6" id="KW-0472">Membrane</keyword>
<feature type="transmembrane region" description="Helical" evidence="6">
    <location>
        <begin position="577"/>
        <end position="597"/>
    </location>
</feature>
<dbReference type="SUPFAM" id="SSF82866">
    <property type="entry name" value="Multidrug efflux transporter AcrB transmembrane domain"/>
    <property type="match status" value="2"/>
</dbReference>
<dbReference type="OrthoDB" id="9782006at2"/>
<dbReference type="EMBL" id="FPBT01000007">
    <property type="protein sequence ID" value="SFU48809.1"/>
    <property type="molecule type" value="Genomic_DNA"/>
</dbReference>
<feature type="transmembrane region" description="Helical" evidence="6">
    <location>
        <begin position="527"/>
        <end position="544"/>
    </location>
</feature>
<feature type="transmembrane region" description="Helical" evidence="6">
    <location>
        <begin position="270"/>
        <end position="293"/>
    </location>
</feature>
<evidence type="ECO:0000256" key="5">
    <source>
        <dbReference type="ARBA" id="ARBA00023136"/>
    </source>
</evidence>
<feature type="transmembrane region" description="Helical" evidence="6">
    <location>
        <begin position="229"/>
        <end position="249"/>
    </location>
</feature>
<dbReference type="STRING" id="155865.SAMN05216515_10963"/>
<proteinExistence type="predicted"/>
<keyword evidence="2" id="KW-1003">Cell membrane</keyword>
<keyword evidence="3 6" id="KW-0812">Transmembrane</keyword>
<evidence type="ECO:0000313" key="9">
    <source>
        <dbReference type="Proteomes" id="UP000198817"/>
    </source>
</evidence>
<keyword evidence="4 6" id="KW-1133">Transmembrane helix</keyword>
<evidence type="ECO:0000256" key="2">
    <source>
        <dbReference type="ARBA" id="ARBA00022475"/>
    </source>
</evidence>
<feature type="transmembrane region" description="Helical" evidence="6">
    <location>
        <begin position="551"/>
        <end position="571"/>
    </location>
</feature>
<gene>
    <name evidence="8" type="ORF">SAMN05216508_10762</name>
</gene>
<dbReference type="Gene3D" id="1.20.1640.10">
    <property type="entry name" value="Multidrug efflux transporter AcrB transmembrane domain"/>
    <property type="match status" value="2"/>
</dbReference>
<dbReference type="RefSeq" id="WP_090470838.1">
    <property type="nucleotide sequence ID" value="NZ_FOWF01000009.1"/>
</dbReference>
<dbReference type="Pfam" id="PF03176">
    <property type="entry name" value="MMPL"/>
    <property type="match status" value="2"/>
</dbReference>
<name>A0A1I7GK56_9FIRM</name>
<evidence type="ECO:0000256" key="3">
    <source>
        <dbReference type="ARBA" id="ARBA00022692"/>
    </source>
</evidence>
<dbReference type="InterPro" id="IPR004869">
    <property type="entry name" value="MMPL_dom"/>
</dbReference>
<evidence type="ECO:0000256" key="6">
    <source>
        <dbReference type="SAM" id="Phobius"/>
    </source>
</evidence>
<comment type="subcellular location">
    <subcellularLocation>
        <location evidence="1">Cell membrane</location>
        <topology evidence="1">Multi-pass membrane protein</topology>
    </subcellularLocation>
</comment>
<accession>A0A1I7GK56</accession>
<evidence type="ECO:0000256" key="4">
    <source>
        <dbReference type="ARBA" id="ARBA00022989"/>
    </source>
</evidence>